<keyword evidence="2" id="KW-1185">Reference proteome</keyword>
<name>A0A8A3S2J2_9EURY</name>
<dbReference type="AlphaFoldDB" id="A0A8A3S2J2"/>
<dbReference type="InterPro" id="IPR036388">
    <property type="entry name" value="WH-like_DNA-bd_sf"/>
</dbReference>
<evidence type="ECO:0000313" key="1">
    <source>
        <dbReference type="EMBL" id="QSZ66537.1"/>
    </source>
</evidence>
<sequence length="254" mass="26695">MDERSRPTGGLEPAVRLFAGEIARTRFFEGGTFLSPTGACGRRVFFAGALTAVWTGEGRVCARVADPTGTLLLSAGWRESEAAAALQAMDVPAFVAVTGRPVQEEEGPCLVPETVVLAARQVRDTWVLRTADLTISRAEAVLAVLCGEGDDPDANAAVERYDLTPDALSEFVQMVRDALATVHEGDEAGAAPLDARALVISLLEEAPGRRAAEADLVAAAVERGIGEADVEAAIEALMAEGECYMPSTGQVRLI</sequence>
<dbReference type="KEGG" id="maqe:RJ40_02990"/>
<reference evidence="1" key="1">
    <citation type="journal article" date="2001" name="Int. J. Syst. Evol. Microbiol.">
        <title>Methanofollis aquaemaris sp. nov., a methanogen isolated from an aquaculture fish pond.</title>
        <authorList>
            <person name="Lai M.C."/>
            <person name="Chen S.C."/>
        </authorList>
    </citation>
    <scope>NUCLEOTIDE SEQUENCE</scope>
    <source>
        <strain evidence="1">N2F9704</strain>
    </source>
</reference>
<accession>A0A8A3S2J2</accession>
<evidence type="ECO:0000313" key="2">
    <source>
        <dbReference type="Proteomes" id="UP001042704"/>
    </source>
</evidence>
<protein>
    <submittedName>
        <fullName evidence="1">Uncharacterized protein</fullName>
    </submittedName>
</protein>
<dbReference type="GeneID" id="76423297"/>
<organism evidence="1 2">
    <name type="scientific">Methanofollis aquaemaris</name>
    <dbReference type="NCBI Taxonomy" id="126734"/>
    <lineage>
        <taxon>Archaea</taxon>
        <taxon>Methanobacteriati</taxon>
        <taxon>Methanobacteriota</taxon>
        <taxon>Stenosarchaea group</taxon>
        <taxon>Methanomicrobia</taxon>
        <taxon>Methanomicrobiales</taxon>
        <taxon>Methanomicrobiaceae</taxon>
        <taxon>Methanofollis</taxon>
    </lineage>
</organism>
<gene>
    <name evidence="1" type="ORF">RJ40_02990</name>
</gene>
<proteinExistence type="predicted"/>
<reference evidence="1" key="2">
    <citation type="submission" date="2019-02" db="EMBL/GenBank/DDBJ databases">
        <authorList>
            <person name="Chen S.-C."/>
            <person name="Chien H.-H."/>
            <person name="Lai M.-C."/>
        </authorList>
    </citation>
    <scope>NUCLEOTIDE SEQUENCE</scope>
    <source>
        <strain evidence="1">N2F9704</strain>
    </source>
</reference>
<dbReference type="Proteomes" id="UP001042704">
    <property type="component" value="Chromosome"/>
</dbReference>
<dbReference type="RefSeq" id="WP_265581885.1">
    <property type="nucleotide sequence ID" value="NZ_CP036172.1"/>
</dbReference>
<dbReference type="Gene3D" id="1.10.10.10">
    <property type="entry name" value="Winged helix-like DNA-binding domain superfamily/Winged helix DNA-binding domain"/>
    <property type="match status" value="1"/>
</dbReference>
<dbReference type="EMBL" id="CP036172">
    <property type="protein sequence ID" value="QSZ66537.1"/>
    <property type="molecule type" value="Genomic_DNA"/>
</dbReference>